<dbReference type="InterPro" id="IPR010977">
    <property type="entry name" value="Aromatic_deC"/>
</dbReference>
<dbReference type="GO" id="GO:0016831">
    <property type="term" value="F:carboxy-lyase activity"/>
    <property type="evidence" value="ECO:0007669"/>
    <property type="project" value="UniProtKB-KW"/>
</dbReference>
<evidence type="ECO:0000256" key="6">
    <source>
        <dbReference type="PIRSR" id="PIRSR602129-50"/>
    </source>
</evidence>
<evidence type="ECO:0000256" key="3">
    <source>
        <dbReference type="ARBA" id="ARBA00022793"/>
    </source>
</evidence>
<dbReference type="GO" id="GO:0006520">
    <property type="term" value="P:amino acid metabolic process"/>
    <property type="evidence" value="ECO:0007669"/>
    <property type="project" value="InterPro"/>
</dbReference>
<evidence type="ECO:0000256" key="2">
    <source>
        <dbReference type="ARBA" id="ARBA00009533"/>
    </source>
</evidence>
<comment type="similarity">
    <text evidence="2 7">Belongs to the group II decarboxylase family.</text>
</comment>
<evidence type="ECO:0000256" key="4">
    <source>
        <dbReference type="ARBA" id="ARBA00022898"/>
    </source>
</evidence>
<dbReference type="Pfam" id="PF00282">
    <property type="entry name" value="Pyridoxal_deC"/>
    <property type="match status" value="1"/>
</dbReference>
<keyword evidence="5 7" id="KW-0456">Lyase</keyword>
<comment type="cofactor">
    <cofactor evidence="1 6 7">
        <name>pyridoxal 5'-phosphate</name>
        <dbReference type="ChEBI" id="CHEBI:597326"/>
    </cofactor>
</comment>
<evidence type="ECO:0000313" key="8">
    <source>
        <dbReference type="EMBL" id="SFE38898.1"/>
    </source>
</evidence>
<gene>
    <name evidence="8" type="ORF">SAMN04488541_100127</name>
</gene>
<protein>
    <submittedName>
        <fullName evidence="8">Glutamate or tyrosine decarboxylase</fullName>
    </submittedName>
</protein>
<dbReference type="InterPro" id="IPR002129">
    <property type="entry name" value="PyrdxlP-dep_de-COase"/>
</dbReference>
<dbReference type="Proteomes" id="UP000199513">
    <property type="component" value="Unassembled WGS sequence"/>
</dbReference>
<reference evidence="8 9" key="1">
    <citation type="submission" date="2016-10" db="EMBL/GenBank/DDBJ databases">
        <authorList>
            <person name="de Groot N.N."/>
        </authorList>
    </citation>
    <scope>NUCLEOTIDE SEQUENCE [LARGE SCALE GENOMIC DNA]</scope>
    <source>
        <strain>GEY</strain>
        <strain evidence="9">DSM 9560</strain>
    </source>
</reference>
<evidence type="ECO:0000313" key="9">
    <source>
        <dbReference type="Proteomes" id="UP000199513"/>
    </source>
</evidence>
<dbReference type="Gene3D" id="3.90.1150.10">
    <property type="entry name" value="Aspartate Aminotransferase, domain 1"/>
    <property type="match status" value="1"/>
</dbReference>
<keyword evidence="9" id="KW-1185">Reference proteome</keyword>
<dbReference type="GO" id="GO:0030170">
    <property type="term" value="F:pyridoxal phosphate binding"/>
    <property type="evidence" value="ECO:0007669"/>
    <property type="project" value="InterPro"/>
</dbReference>
<feature type="modified residue" description="N6-(pyridoxal phosphate)lysine" evidence="6">
    <location>
        <position position="298"/>
    </location>
</feature>
<dbReference type="InterPro" id="IPR015422">
    <property type="entry name" value="PyrdxlP-dep_Trfase_small"/>
</dbReference>
<name>A0A1I2A5Q5_9BACT</name>
<dbReference type="RefSeq" id="WP_091538175.1">
    <property type="nucleotide sequence ID" value="NZ_FONY01000001.1"/>
</dbReference>
<organism evidence="8 9">
    <name type="scientific">Thermoflexibacter ruber</name>
    <dbReference type="NCBI Taxonomy" id="1003"/>
    <lineage>
        <taxon>Bacteria</taxon>
        <taxon>Pseudomonadati</taxon>
        <taxon>Bacteroidota</taxon>
        <taxon>Cytophagia</taxon>
        <taxon>Cytophagales</taxon>
        <taxon>Thermoflexibacteraceae</taxon>
        <taxon>Thermoflexibacter</taxon>
    </lineage>
</organism>
<dbReference type="InterPro" id="IPR015421">
    <property type="entry name" value="PyrdxlP-dep_Trfase_major"/>
</dbReference>
<dbReference type="PANTHER" id="PTHR11999">
    <property type="entry name" value="GROUP II PYRIDOXAL-5-PHOSPHATE DECARBOXYLASE"/>
    <property type="match status" value="1"/>
</dbReference>
<dbReference type="GO" id="GO:0019752">
    <property type="term" value="P:carboxylic acid metabolic process"/>
    <property type="evidence" value="ECO:0007669"/>
    <property type="project" value="InterPro"/>
</dbReference>
<dbReference type="SUPFAM" id="SSF53383">
    <property type="entry name" value="PLP-dependent transferases"/>
    <property type="match status" value="1"/>
</dbReference>
<dbReference type="PRINTS" id="PR00800">
    <property type="entry name" value="YHDCRBOXLASE"/>
</dbReference>
<keyword evidence="4 6" id="KW-0663">Pyridoxal phosphate</keyword>
<dbReference type="Gene3D" id="1.20.1340.10">
    <property type="entry name" value="dopa decarboxylase, N-terminal domain"/>
    <property type="match status" value="1"/>
</dbReference>
<dbReference type="AlphaFoldDB" id="A0A1I2A5Q5"/>
<dbReference type="InterPro" id="IPR015424">
    <property type="entry name" value="PyrdxlP-dep_Trfase"/>
</dbReference>
<evidence type="ECO:0000256" key="7">
    <source>
        <dbReference type="RuleBase" id="RU000382"/>
    </source>
</evidence>
<accession>A0A1I2A5Q5</accession>
<sequence>MSLDFAPEQFQQLLQQASDILLTWYAHIGKGKTYPNASPEEIQAVFDEALPMTSQNPADLLQTIAHKVFQYSNKNIYPHYYGYITGGGNQAAILAEMLRNGLNQNNLKWHSAPANTEIEKIVLRWIAEMVGYSSDAGGVLTSGGAFANFLALAVARKIKSPINIAEEGLYACPPMTIYVSEEGHSSVDKAVDMLGLGKKYLRKIPVNQDFEIDTNALEKQIVADKQAGLLPICVVGIVGTTNTGASDDLEALANLCEKYDLWFHIDAAYGGFVAALESYKYQFKGMEKADSMIINPHKWLYVPFESACVYVKNRNHLKQTYSLIPSYLQLDIGNDSRTDLMEYNLQLTKDFKALKIWMTLKTYGVKQLTEAIEQDILKAKYLASKIEESADFELLAPVPMSIVCFRYVGNKEKKKEDIVFYNHLNQQILREIEKDGRVFLAGTQIKGKTALRVCCINHRRTYEDIDYLFEVLREIGQKVAIHA</sequence>
<dbReference type="STRING" id="1003.SAMN04488541_100127"/>
<dbReference type="EMBL" id="FONY01000001">
    <property type="protein sequence ID" value="SFE38898.1"/>
    <property type="molecule type" value="Genomic_DNA"/>
</dbReference>
<keyword evidence="3" id="KW-0210">Decarboxylase</keyword>
<proteinExistence type="inferred from homology"/>
<dbReference type="Gene3D" id="3.40.640.10">
    <property type="entry name" value="Type I PLP-dependent aspartate aminotransferase-like (Major domain)"/>
    <property type="match status" value="1"/>
</dbReference>
<evidence type="ECO:0000256" key="1">
    <source>
        <dbReference type="ARBA" id="ARBA00001933"/>
    </source>
</evidence>
<evidence type="ECO:0000256" key="5">
    <source>
        <dbReference type="ARBA" id="ARBA00023239"/>
    </source>
</evidence>
<dbReference type="PANTHER" id="PTHR11999:SF70">
    <property type="entry name" value="MIP05841P"/>
    <property type="match status" value="1"/>
</dbReference>
<dbReference type="OrthoDB" id="9803665at2"/>